<dbReference type="InterPro" id="IPR001387">
    <property type="entry name" value="Cro/C1-type_HTH"/>
</dbReference>
<dbReference type="SUPFAM" id="SSF47413">
    <property type="entry name" value="lambda repressor-like DNA-binding domains"/>
    <property type="match status" value="1"/>
</dbReference>
<dbReference type="InterPro" id="IPR010982">
    <property type="entry name" value="Lambda_DNA-bd_dom_sf"/>
</dbReference>
<name>B9YCS1_9FIRM</name>
<evidence type="ECO:0000313" key="3">
    <source>
        <dbReference type="Proteomes" id="UP000005950"/>
    </source>
</evidence>
<sequence length="80" mass="9152">MSIMRCRKEHNMNVCYNRLFKLLIDKGLKKTEFAKEVGIGQNTLAKLSKNEYVSMEVLVKICKGLDCNIEDVVEVVGKED</sequence>
<organism evidence="2 3">
    <name type="scientific">Holdemania filiformis DSM 12042</name>
    <dbReference type="NCBI Taxonomy" id="545696"/>
    <lineage>
        <taxon>Bacteria</taxon>
        <taxon>Bacillati</taxon>
        <taxon>Bacillota</taxon>
        <taxon>Erysipelotrichia</taxon>
        <taxon>Erysipelotrichales</taxon>
        <taxon>Erysipelotrichaceae</taxon>
        <taxon>Holdemania</taxon>
    </lineage>
</organism>
<dbReference type="AlphaFoldDB" id="B9YCS1"/>
<evidence type="ECO:0000259" key="1">
    <source>
        <dbReference type="PROSITE" id="PS50943"/>
    </source>
</evidence>
<feature type="domain" description="HTH cro/C1-type" evidence="1">
    <location>
        <begin position="26"/>
        <end position="72"/>
    </location>
</feature>
<comment type="caution">
    <text evidence="2">The sequence shown here is derived from an EMBL/GenBank/DDBJ whole genome shotgun (WGS) entry which is preliminary data.</text>
</comment>
<dbReference type="CDD" id="cd00093">
    <property type="entry name" value="HTH_XRE"/>
    <property type="match status" value="1"/>
</dbReference>
<reference evidence="2 3" key="2">
    <citation type="submission" date="2009-02" db="EMBL/GenBank/DDBJ databases">
        <title>Draft genome sequence of Holdemania filiformis DSM 12042.</title>
        <authorList>
            <person name="Sudarsanam P."/>
            <person name="Ley R."/>
            <person name="Guruge J."/>
            <person name="Turnbaugh P.J."/>
            <person name="Mahowald M."/>
            <person name="Liep D."/>
            <person name="Gordon J."/>
        </authorList>
    </citation>
    <scope>NUCLEOTIDE SEQUENCE [LARGE SCALE GENOMIC DNA]</scope>
    <source>
        <strain evidence="2 3">DSM 12042</strain>
    </source>
</reference>
<dbReference type="Pfam" id="PF13443">
    <property type="entry name" value="HTH_26"/>
    <property type="match status" value="1"/>
</dbReference>
<dbReference type="Gene3D" id="1.10.260.40">
    <property type="entry name" value="lambda repressor-like DNA-binding domains"/>
    <property type="match status" value="1"/>
</dbReference>
<keyword evidence="2" id="KW-0238">DNA-binding</keyword>
<dbReference type="eggNOG" id="COG3655">
    <property type="taxonomic scope" value="Bacteria"/>
</dbReference>
<dbReference type="SMART" id="SM00530">
    <property type="entry name" value="HTH_XRE"/>
    <property type="match status" value="1"/>
</dbReference>
<protein>
    <submittedName>
        <fullName evidence="2">DNA-binding helix-turn-helix protein</fullName>
    </submittedName>
</protein>
<accession>B9YCS1</accession>
<dbReference type="HOGENOM" id="CLU_066192_31_1_9"/>
<proteinExistence type="predicted"/>
<gene>
    <name evidence="2" type="ORF">HOLDEFILI_03632</name>
</gene>
<dbReference type="EMBL" id="ACCF01000229">
    <property type="protein sequence ID" value="EEF66220.1"/>
    <property type="molecule type" value="Genomic_DNA"/>
</dbReference>
<dbReference type="STRING" id="545696.HOLDEFILI_03632"/>
<reference evidence="2 3" key="1">
    <citation type="submission" date="2008-12" db="EMBL/GenBank/DDBJ databases">
        <authorList>
            <person name="Fulton L."/>
            <person name="Clifton S."/>
            <person name="Fulton B."/>
            <person name="Xu J."/>
            <person name="Minx P."/>
            <person name="Pepin K.H."/>
            <person name="Johnson M."/>
            <person name="Bhonagiri V."/>
            <person name="Nash W.E."/>
            <person name="Mardis E.R."/>
            <person name="Wilson R.K."/>
        </authorList>
    </citation>
    <scope>NUCLEOTIDE SEQUENCE [LARGE SCALE GENOMIC DNA]</scope>
    <source>
        <strain evidence="2 3">DSM 12042</strain>
    </source>
</reference>
<dbReference type="Proteomes" id="UP000005950">
    <property type="component" value="Unassembled WGS sequence"/>
</dbReference>
<dbReference type="GO" id="GO:0003677">
    <property type="term" value="F:DNA binding"/>
    <property type="evidence" value="ECO:0007669"/>
    <property type="project" value="UniProtKB-KW"/>
</dbReference>
<evidence type="ECO:0000313" key="2">
    <source>
        <dbReference type="EMBL" id="EEF66220.1"/>
    </source>
</evidence>
<dbReference type="PROSITE" id="PS50943">
    <property type="entry name" value="HTH_CROC1"/>
    <property type="match status" value="1"/>
</dbReference>